<evidence type="ECO:0000313" key="3">
    <source>
        <dbReference type="Proteomes" id="UP000244900"/>
    </source>
</evidence>
<feature type="region of interest" description="Disordered" evidence="1">
    <location>
        <begin position="1"/>
        <end position="67"/>
    </location>
</feature>
<dbReference type="AlphaFoldDB" id="A0A2S1SS01"/>
<dbReference type="KEGG" id="stir:DDW44_10580"/>
<protein>
    <submittedName>
        <fullName evidence="2">Uncharacterized protein</fullName>
    </submittedName>
</protein>
<dbReference type="Proteomes" id="UP000244900">
    <property type="component" value="Chromosome"/>
</dbReference>
<sequence>MRGAEPPRTAGSWGPAGLLGAGRPEAATHRSTRSAGTQSVSLRARRMVAAARRTGDSALRGTDHVAA</sequence>
<accession>A0A2S1SS01</accession>
<dbReference type="EMBL" id="CP029188">
    <property type="protein sequence ID" value="AWI29181.1"/>
    <property type="molecule type" value="Genomic_DNA"/>
</dbReference>
<proteinExistence type="predicted"/>
<name>A0A2S1SS01_9ACTN</name>
<evidence type="ECO:0000313" key="2">
    <source>
        <dbReference type="EMBL" id="AWI29181.1"/>
    </source>
</evidence>
<gene>
    <name evidence="2" type="ORF">DDW44_10580</name>
</gene>
<evidence type="ECO:0000256" key="1">
    <source>
        <dbReference type="SAM" id="MobiDB-lite"/>
    </source>
</evidence>
<keyword evidence="3" id="KW-1185">Reference proteome</keyword>
<reference evidence="2 3" key="1">
    <citation type="submission" date="2018-05" db="EMBL/GenBank/DDBJ databases">
        <title>Complete genome sequence of sponge-derived Streptomyces sp. HNM0039.</title>
        <authorList>
            <person name="Huang X."/>
            <person name="Zhou S."/>
        </authorList>
    </citation>
    <scope>NUCLEOTIDE SEQUENCE [LARGE SCALE GENOMIC DNA]</scope>
    <source>
        <strain evidence="2 3">HNM0039</strain>
    </source>
</reference>
<organism evidence="2 3">
    <name type="scientific">Streptomyces tirandamycinicus</name>
    <dbReference type="NCBI Taxonomy" id="2174846"/>
    <lineage>
        <taxon>Bacteria</taxon>
        <taxon>Bacillati</taxon>
        <taxon>Actinomycetota</taxon>
        <taxon>Actinomycetes</taxon>
        <taxon>Kitasatosporales</taxon>
        <taxon>Streptomycetaceae</taxon>
        <taxon>Streptomyces</taxon>
    </lineage>
</organism>